<evidence type="ECO:0000313" key="2">
    <source>
        <dbReference type="Proteomes" id="UP000189443"/>
    </source>
</evidence>
<dbReference type="AlphaFoldDB" id="A0A1S6JGK8"/>
<dbReference type="Proteomes" id="UP000189443">
    <property type="component" value="Chromosome"/>
</dbReference>
<reference evidence="1 2" key="1">
    <citation type="submission" date="2017-02" db="EMBL/GenBank/DDBJ databases">
        <title>Streptomyces pactum ACT12 Genome sequencing and assembly.</title>
        <authorList>
            <person name="Xue Q."/>
            <person name="Yan X."/>
            <person name="Jia L."/>
            <person name="Yan H."/>
        </authorList>
    </citation>
    <scope>NUCLEOTIDE SEQUENCE [LARGE SCALE GENOMIC DNA]</scope>
    <source>
        <strain evidence="1 2">ACT12</strain>
    </source>
</reference>
<dbReference type="EMBL" id="CP019724">
    <property type="protein sequence ID" value="AQS70890.1"/>
    <property type="molecule type" value="Genomic_DNA"/>
</dbReference>
<accession>A0A1S6JGK8</accession>
<name>A0A1S6JGK8_9ACTN</name>
<protein>
    <submittedName>
        <fullName evidence="1">Uncharacterized protein</fullName>
    </submittedName>
</protein>
<keyword evidence="2" id="KW-1185">Reference proteome</keyword>
<organism evidence="1 2">
    <name type="scientific">Streptomyces pactum</name>
    <dbReference type="NCBI Taxonomy" id="68249"/>
    <lineage>
        <taxon>Bacteria</taxon>
        <taxon>Bacillati</taxon>
        <taxon>Actinomycetota</taxon>
        <taxon>Actinomycetes</taxon>
        <taxon>Kitasatosporales</taxon>
        <taxon>Streptomycetaceae</taxon>
        <taxon>Streptomyces</taxon>
    </lineage>
</organism>
<dbReference type="KEGG" id="spac:B1H29_31930"/>
<dbReference type="RefSeq" id="WP_055420645.1">
    <property type="nucleotide sequence ID" value="NZ_CP019724.1"/>
</dbReference>
<evidence type="ECO:0000313" key="1">
    <source>
        <dbReference type="EMBL" id="AQS70890.1"/>
    </source>
</evidence>
<dbReference type="OrthoDB" id="4324451at2"/>
<gene>
    <name evidence="1" type="ORF">B1H29_31930</name>
</gene>
<proteinExistence type="predicted"/>
<sequence>MSAPSTVAAALASLLDTAPSWLPQVDHWEIAEDTDTWILSGQLAGDPREAEAFRLLAPVMERATTPHSDDGRLVKVPFEWDGVTGQVWYLRPVERYVVPERCASCPTLLADAGNQFVRLGGRGAPVICVPCRDRMHEAWVREAAVRELGALPMPVGPEPQEFREDGVYPQGTAQRVQQRALAFEYLASAKPASTELVAGLAKTVRDVRDHQHPAWEDLYCLNLLSYMGERMGPVLRRLLDAEARVAELEAAPRTVYRASHDSIPMGLYRTAAEARKHCETELLRKYPETAKVEHWWSEDEDTVDQPEDGEAELFAHVTPRGMEPGRTWLTGYVVTPLEVASEYDAEADE</sequence>